<protein>
    <submittedName>
        <fullName evidence="1">Uncharacterized protein</fullName>
    </submittedName>
</protein>
<name>A0A1J4JB22_9EUKA</name>
<dbReference type="Proteomes" id="UP000179807">
    <property type="component" value="Unassembled WGS sequence"/>
</dbReference>
<evidence type="ECO:0000313" key="2">
    <source>
        <dbReference type="Proteomes" id="UP000179807"/>
    </source>
</evidence>
<organism evidence="1 2">
    <name type="scientific">Tritrichomonas foetus</name>
    <dbReference type="NCBI Taxonomy" id="1144522"/>
    <lineage>
        <taxon>Eukaryota</taxon>
        <taxon>Metamonada</taxon>
        <taxon>Parabasalia</taxon>
        <taxon>Tritrichomonadida</taxon>
        <taxon>Tritrichomonadidae</taxon>
        <taxon>Tritrichomonas</taxon>
    </lineage>
</organism>
<proteinExistence type="predicted"/>
<dbReference type="VEuPathDB" id="TrichDB:TRFO_10002"/>
<comment type="caution">
    <text evidence="1">The sequence shown here is derived from an EMBL/GenBank/DDBJ whole genome shotgun (WGS) entry which is preliminary data.</text>
</comment>
<reference evidence="1" key="1">
    <citation type="submission" date="2016-10" db="EMBL/GenBank/DDBJ databases">
        <authorList>
            <person name="Benchimol M."/>
            <person name="Almeida L.G."/>
            <person name="Vasconcelos A.T."/>
            <person name="Perreira-Neves A."/>
            <person name="Rosa I.A."/>
            <person name="Tasca T."/>
            <person name="Bogo M.R."/>
            <person name="de Souza W."/>
        </authorList>
    </citation>
    <scope>NUCLEOTIDE SEQUENCE [LARGE SCALE GENOMIC DNA]</scope>
    <source>
        <strain evidence="1">K</strain>
    </source>
</reference>
<keyword evidence="2" id="KW-1185">Reference proteome</keyword>
<gene>
    <name evidence="1" type="ORF">TRFO_10002</name>
</gene>
<dbReference type="GeneID" id="94829897"/>
<dbReference type="AlphaFoldDB" id="A0A1J4JB22"/>
<accession>A0A1J4JB22</accession>
<evidence type="ECO:0000313" key="1">
    <source>
        <dbReference type="EMBL" id="OHS96352.1"/>
    </source>
</evidence>
<dbReference type="EMBL" id="MLAK01001182">
    <property type="protein sequence ID" value="OHS96352.1"/>
    <property type="molecule type" value="Genomic_DNA"/>
</dbReference>
<dbReference type="RefSeq" id="XP_068349489.1">
    <property type="nucleotide sequence ID" value="XM_068495193.1"/>
</dbReference>
<sequence>MNMISSEANIFLDIYNYYLESKVNSKQYIDMFIKWRAILEKLESLSICTETKYNVNIKSQVTYADVTISALMDGLSVTLPFSKTSANPFSVNLAATVSGNENCQNLALLNGKSVVESQTNDIETIIRNEDIPENCWPITSVTYYLILFNSTYYCYFTN</sequence>